<evidence type="ECO:0000259" key="6">
    <source>
        <dbReference type="Pfam" id="PF13505"/>
    </source>
</evidence>
<dbReference type="RefSeq" id="WP_199023624.1">
    <property type="nucleotide sequence ID" value="NZ_JAELVR010000003.1"/>
</dbReference>
<dbReference type="Pfam" id="PF13505">
    <property type="entry name" value="OMP_b-brl"/>
    <property type="match status" value="1"/>
</dbReference>
<sequence>MKMTTTALALAFAGTAGAAFAGNTDPAPVDPVIVPVAPIASFWEGGYVGAQLGYAFSDFNIDSNIISDFNEDNVIGGITAGYLWSLGNGWYLGPEFQYDFTDISVTEQATGVTTSLDAVARLKLIAGYELGNGMLYGSAGFAYADFDSPTNVLDFDSDSYVLGLGYDWRVGENWTVGAEYMYQTFSGAGSTGGDLDLNSIYIKAAYRF</sequence>
<dbReference type="InterPro" id="IPR036709">
    <property type="entry name" value="Autotransporte_beta_dom_sf"/>
</dbReference>
<keyword evidence="3" id="KW-0472">Membrane</keyword>
<dbReference type="AlphaFoldDB" id="A0A8J7IJP3"/>
<protein>
    <submittedName>
        <fullName evidence="7">Autotransporter outer membrane beta-barrel domain-containing protein</fullName>
    </submittedName>
</protein>
<comment type="similarity">
    <text evidence="4">Belongs to the Omp25/RopB family.</text>
</comment>
<dbReference type="SUPFAM" id="SSF56925">
    <property type="entry name" value="OMPA-like"/>
    <property type="match status" value="1"/>
</dbReference>
<evidence type="ECO:0000256" key="5">
    <source>
        <dbReference type="SAM" id="SignalP"/>
    </source>
</evidence>
<evidence type="ECO:0000256" key="4">
    <source>
        <dbReference type="ARBA" id="ARBA00038306"/>
    </source>
</evidence>
<comment type="caution">
    <text evidence="7">The sequence shown here is derived from an EMBL/GenBank/DDBJ whole genome shotgun (WGS) entry which is preliminary data.</text>
</comment>
<name>A0A8J7IJP3_9RHOB</name>
<dbReference type="NCBIfam" id="TIGR01414">
    <property type="entry name" value="autotrans_barl"/>
    <property type="match status" value="1"/>
</dbReference>
<evidence type="ECO:0000313" key="7">
    <source>
        <dbReference type="EMBL" id="MBJ6370818.1"/>
    </source>
</evidence>
<gene>
    <name evidence="7" type="ORF">JF290_04725</name>
</gene>
<dbReference type="EMBL" id="JAELVR010000003">
    <property type="protein sequence ID" value="MBJ6370818.1"/>
    <property type="molecule type" value="Genomic_DNA"/>
</dbReference>
<evidence type="ECO:0000256" key="2">
    <source>
        <dbReference type="ARBA" id="ARBA00022729"/>
    </source>
</evidence>
<reference evidence="7" key="1">
    <citation type="submission" date="2020-12" db="EMBL/GenBank/DDBJ databases">
        <title>Sedimentitalea sp. nov., isolated from sand in Incheon.</title>
        <authorList>
            <person name="Kim W."/>
        </authorList>
    </citation>
    <scope>NUCLEOTIDE SEQUENCE</scope>
    <source>
        <strain evidence="7">CAU 1593</strain>
    </source>
</reference>
<evidence type="ECO:0000313" key="8">
    <source>
        <dbReference type="Proteomes" id="UP000619079"/>
    </source>
</evidence>
<feature type="domain" description="Outer membrane protein beta-barrel" evidence="6">
    <location>
        <begin position="19"/>
        <end position="208"/>
    </location>
</feature>
<keyword evidence="8" id="KW-1185">Reference proteome</keyword>
<comment type="subcellular location">
    <subcellularLocation>
        <location evidence="1">Membrane</location>
    </subcellularLocation>
</comment>
<feature type="chain" id="PRO_5035309379" evidence="5">
    <location>
        <begin position="22"/>
        <end position="208"/>
    </location>
</feature>
<dbReference type="InterPro" id="IPR051692">
    <property type="entry name" value="OMP-like"/>
</dbReference>
<accession>A0A8J7IJP3</accession>
<dbReference type="PANTHER" id="PTHR34001">
    <property type="entry name" value="BLL7405 PROTEIN"/>
    <property type="match status" value="1"/>
</dbReference>
<dbReference type="GO" id="GO:0019867">
    <property type="term" value="C:outer membrane"/>
    <property type="evidence" value="ECO:0007669"/>
    <property type="project" value="InterPro"/>
</dbReference>
<proteinExistence type="inferred from homology"/>
<dbReference type="Proteomes" id="UP000619079">
    <property type="component" value="Unassembled WGS sequence"/>
</dbReference>
<dbReference type="Gene3D" id="2.40.128.130">
    <property type="entry name" value="Autotransporter beta-domain"/>
    <property type="match status" value="1"/>
</dbReference>
<evidence type="ECO:0000256" key="1">
    <source>
        <dbReference type="ARBA" id="ARBA00004370"/>
    </source>
</evidence>
<evidence type="ECO:0000256" key="3">
    <source>
        <dbReference type="ARBA" id="ARBA00023136"/>
    </source>
</evidence>
<dbReference type="InterPro" id="IPR027385">
    <property type="entry name" value="Beta-barrel_OMP"/>
</dbReference>
<organism evidence="7 8">
    <name type="scientific">Sedimentitalea arenosa</name>
    <dbReference type="NCBI Taxonomy" id="2798803"/>
    <lineage>
        <taxon>Bacteria</taxon>
        <taxon>Pseudomonadati</taxon>
        <taxon>Pseudomonadota</taxon>
        <taxon>Alphaproteobacteria</taxon>
        <taxon>Rhodobacterales</taxon>
        <taxon>Paracoccaceae</taxon>
        <taxon>Sedimentitalea</taxon>
    </lineage>
</organism>
<feature type="signal peptide" evidence="5">
    <location>
        <begin position="1"/>
        <end position="21"/>
    </location>
</feature>
<keyword evidence="2 5" id="KW-0732">Signal</keyword>
<dbReference type="InterPro" id="IPR011250">
    <property type="entry name" value="OMP/PagP_B-barrel"/>
</dbReference>
<dbReference type="PANTHER" id="PTHR34001:SF3">
    <property type="entry name" value="BLL7405 PROTEIN"/>
    <property type="match status" value="1"/>
</dbReference>
<dbReference type="InterPro" id="IPR006315">
    <property type="entry name" value="OM_autotransptr_brl_dom"/>
</dbReference>